<keyword evidence="5" id="KW-1185">Reference proteome</keyword>
<dbReference type="Gene3D" id="1.20.58.2200">
    <property type="match status" value="1"/>
</dbReference>
<comment type="caution">
    <text evidence="4">The sequence shown here is derived from an EMBL/GenBank/DDBJ whole genome shotgun (WGS) entry which is preliminary data.</text>
</comment>
<evidence type="ECO:0000256" key="2">
    <source>
        <dbReference type="SAM" id="MobiDB-lite"/>
    </source>
</evidence>
<dbReference type="Gene3D" id="1.25.40.10">
    <property type="entry name" value="Tetratricopeptide repeat domain"/>
    <property type="match status" value="1"/>
</dbReference>
<evidence type="ECO:0000256" key="1">
    <source>
        <dbReference type="SAM" id="Coils"/>
    </source>
</evidence>
<dbReference type="NCBIfam" id="TIGR03505">
    <property type="entry name" value="FimV_core"/>
    <property type="match status" value="1"/>
</dbReference>
<dbReference type="InterPro" id="IPR011990">
    <property type="entry name" value="TPR-like_helical_dom_sf"/>
</dbReference>
<reference evidence="4 5" key="1">
    <citation type="submission" date="2020-12" db="EMBL/GenBank/DDBJ databases">
        <title>Novel Thalassolituus-related marine hydrocarbonoclastic bacteria mediated algae-derived hydrocarbons mineralization in twilight zone of the northern South China Sea.</title>
        <authorList>
            <person name="Dong C."/>
        </authorList>
    </citation>
    <scope>NUCLEOTIDE SEQUENCE [LARGE SCALE GENOMIC DNA]</scope>
    <source>
        <strain evidence="4 5">IMCC1826</strain>
    </source>
</reference>
<evidence type="ECO:0000313" key="4">
    <source>
        <dbReference type="EMBL" id="MCA6062624.1"/>
    </source>
</evidence>
<protein>
    <recommendedName>
        <fullName evidence="3">FimV N-terminal domain-containing protein</fullName>
    </recommendedName>
</protein>
<gene>
    <name evidence="4" type="ORF">I9W95_03290</name>
</gene>
<accession>A0ABS7ZLM2</accession>
<name>A0ABS7ZLM2_9GAMM</name>
<dbReference type="Pfam" id="PF25800">
    <property type="entry name" value="FimV_N"/>
    <property type="match status" value="1"/>
</dbReference>
<dbReference type="InterPro" id="IPR020012">
    <property type="entry name" value="LysM_FimV"/>
</dbReference>
<dbReference type="InterPro" id="IPR057840">
    <property type="entry name" value="FimV_N"/>
</dbReference>
<feature type="region of interest" description="Disordered" evidence="2">
    <location>
        <begin position="543"/>
        <end position="567"/>
    </location>
</feature>
<dbReference type="InterPro" id="IPR020011">
    <property type="entry name" value="FimV_C"/>
</dbReference>
<feature type="compositionally biased region" description="Low complexity" evidence="2">
    <location>
        <begin position="284"/>
        <end position="296"/>
    </location>
</feature>
<feature type="domain" description="FimV N-terminal" evidence="3">
    <location>
        <begin position="24"/>
        <end position="126"/>
    </location>
</feature>
<keyword evidence="1" id="KW-0175">Coiled coil</keyword>
<feature type="coiled-coil region" evidence="1">
    <location>
        <begin position="306"/>
        <end position="354"/>
    </location>
</feature>
<proteinExistence type="predicted"/>
<dbReference type="Gene3D" id="3.10.350.10">
    <property type="entry name" value="LysM domain"/>
    <property type="match status" value="1"/>
</dbReference>
<feature type="region of interest" description="Disordered" evidence="2">
    <location>
        <begin position="257"/>
        <end position="296"/>
    </location>
</feature>
<feature type="region of interest" description="Disordered" evidence="2">
    <location>
        <begin position="1055"/>
        <end position="1074"/>
    </location>
</feature>
<feature type="coiled-coil region" evidence="1">
    <location>
        <begin position="875"/>
        <end position="902"/>
    </location>
</feature>
<dbReference type="InterPro" id="IPR038440">
    <property type="entry name" value="FimV_C_sf"/>
</dbReference>
<evidence type="ECO:0000259" key="3">
    <source>
        <dbReference type="Pfam" id="PF25800"/>
    </source>
</evidence>
<evidence type="ECO:0000313" key="5">
    <source>
        <dbReference type="Proteomes" id="UP000714380"/>
    </source>
</evidence>
<feature type="region of interest" description="Disordered" evidence="2">
    <location>
        <begin position="755"/>
        <end position="774"/>
    </location>
</feature>
<dbReference type="NCBIfam" id="TIGR03504">
    <property type="entry name" value="FimV_Cterm"/>
    <property type="match status" value="1"/>
</dbReference>
<dbReference type="InterPro" id="IPR036779">
    <property type="entry name" value="LysM_dom_sf"/>
</dbReference>
<organism evidence="4 5">
    <name type="scientific">Thalassolituus marinus</name>
    <dbReference type="NCBI Taxonomy" id="671053"/>
    <lineage>
        <taxon>Bacteria</taxon>
        <taxon>Pseudomonadati</taxon>
        <taxon>Pseudomonadota</taxon>
        <taxon>Gammaproteobacteria</taxon>
        <taxon>Oceanospirillales</taxon>
        <taxon>Oceanospirillaceae</taxon>
        <taxon>Thalassolituus</taxon>
    </lineage>
</organism>
<feature type="compositionally biased region" description="Basic and acidic residues" evidence="2">
    <location>
        <begin position="1060"/>
        <end position="1074"/>
    </location>
</feature>
<dbReference type="Proteomes" id="UP000714380">
    <property type="component" value="Unassembled WGS sequence"/>
</dbReference>
<dbReference type="EMBL" id="JAEDAH010000013">
    <property type="protein sequence ID" value="MCA6062624.1"/>
    <property type="molecule type" value="Genomic_DNA"/>
</dbReference>
<dbReference type="RefSeq" id="WP_225671820.1">
    <property type="nucleotide sequence ID" value="NZ_JAEDAH010000013.1"/>
</dbReference>
<sequence>MKRLLANTLMLAGGLTASSNLLALGLGELQLKSALNQPLSAEIALLESQGLSQWEIKPALASAADFERAGVDRLYFLTKLDFKVEGNRIVVSSREPVNEPFLNFLIELNWPAGRVLREYTVLLDPPTFEEQSIQPLVATPYGATTETVAIQPPAQPAVVNRWESEPAAPGSYKVQKDDTLWEIALATRPDRSVTAQQMMLAIQAENPNAFIGGNINRLKTHQVLSIPDADRVRAVAMGTAVQEVERQNRELNSAAQIDATGRAGKNAVAGTDRSGGEVRLVAPSSSDAESAGASGDVAATLGSGRQQALENDLAIALENVDKSRRENQELRQRLEALEEQINTLQRLITLKDDQLASMQVEPAQTAEDTVQQPEAVVAETEQSVVETEQDAAVESEEAVNEEAQAPVDQVAAGTEEAAVDFNYAGDAEQAAEASEPVAAEAEAAKAAESAEERRQRIAALIAEQEEARRPEPTLVDQMMAQPQIPLAGLGILALIGALVARMLKKRKEAKEEQEDDLLGEELAFAEGDVDAESLEDLDFDDELATGEFDGEPLDELDLGSDEEESEEHFETIAQTEDVISESDIYIAYGKFEQAVDLLTDAIAKEPSRSDLRLKLLEVYVEMDESQLFAAEEGELQKLGDRQASEQAEIMRNRLSSPLAPLAGSDASDIADGGLSLDDDIPSLDDGLGDEFADGIDFGDALDMSGDMSDEAVLAESAEDVELTAVDSGLEEVPTLDLDDGLDFDLSEEAPVLDALDSEEAPLVDAPTEENDSLDFDLSDFDTPAEQVVEEDIPAETNEAAVAESDDALEFDLSSFESPVAEADDSVVELAAEDVAEDEALSLDFALDSDDAASDLEDLLDGKTEGEELSELSFDMEEETGFAAAEEDDLQALEDELTALSGDDAVVAEEAPVVTEGGFDFSADMDDLDSDLGGLDDADIPLAEETVADEASAFDVADLEELAGADEDLLALDDSAETDVDIPQIDEVIEDRVEPVVPDDLDISTGEIDLDELAAAEDEFDFLAGTDECATKLDLARAYIDMEDVDGARELLQEVVQEGSDQQKAEARELMDSLS</sequence>